<accession>A0A485L4R2</accession>
<dbReference type="EMBL" id="VJMH01005648">
    <property type="protein sequence ID" value="KAF0693752.1"/>
    <property type="molecule type" value="Genomic_DNA"/>
</dbReference>
<organism evidence="3 4">
    <name type="scientific">Aphanomyces stellatus</name>
    <dbReference type="NCBI Taxonomy" id="120398"/>
    <lineage>
        <taxon>Eukaryota</taxon>
        <taxon>Sar</taxon>
        <taxon>Stramenopiles</taxon>
        <taxon>Oomycota</taxon>
        <taxon>Saprolegniomycetes</taxon>
        <taxon>Saprolegniales</taxon>
        <taxon>Verrucalvaceae</taxon>
        <taxon>Aphanomyces</taxon>
    </lineage>
</organism>
<evidence type="ECO:0000313" key="2">
    <source>
        <dbReference type="EMBL" id="KAF0693752.1"/>
    </source>
</evidence>
<reference evidence="3 4" key="1">
    <citation type="submission" date="2019-03" db="EMBL/GenBank/DDBJ databases">
        <authorList>
            <person name="Gaulin E."/>
            <person name="Dumas B."/>
        </authorList>
    </citation>
    <scope>NUCLEOTIDE SEQUENCE [LARGE SCALE GENOMIC DNA]</scope>
    <source>
        <strain evidence="3">CBS 568.67</strain>
    </source>
</reference>
<gene>
    <name evidence="3" type="primary">Aste57867_15326</name>
    <name evidence="2" type="ORF">As57867_015270</name>
    <name evidence="3" type="ORF">ASTE57867_15326</name>
</gene>
<dbReference type="AlphaFoldDB" id="A0A485L4R2"/>
<feature type="region of interest" description="Disordered" evidence="1">
    <location>
        <begin position="80"/>
        <end position="138"/>
    </location>
</feature>
<name>A0A485L4R2_9STRA</name>
<protein>
    <submittedName>
        <fullName evidence="3">Aste57867_15326 protein</fullName>
    </submittedName>
</protein>
<proteinExistence type="predicted"/>
<dbReference type="Proteomes" id="UP000332933">
    <property type="component" value="Unassembled WGS sequence"/>
</dbReference>
<evidence type="ECO:0000313" key="3">
    <source>
        <dbReference type="EMBL" id="VFT92135.1"/>
    </source>
</evidence>
<keyword evidence="4" id="KW-1185">Reference proteome</keyword>
<dbReference type="EMBL" id="CAADRA010005669">
    <property type="protein sequence ID" value="VFT92135.1"/>
    <property type="molecule type" value="Genomic_DNA"/>
</dbReference>
<evidence type="ECO:0000313" key="4">
    <source>
        <dbReference type="Proteomes" id="UP000332933"/>
    </source>
</evidence>
<reference evidence="2" key="2">
    <citation type="submission" date="2019-06" db="EMBL/GenBank/DDBJ databases">
        <title>Genomics analysis of Aphanomyces spp. identifies a new class of oomycete effector associated with host adaptation.</title>
        <authorList>
            <person name="Gaulin E."/>
        </authorList>
    </citation>
    <scope>NUCLEOTIDE SEQUENCE</scope>
    <source>
        <strain evidence="2">CBS 578.67</strain>
    </source>
</reference>
<sequence>MTGHRQGRPPSDIWSELKNHEAHATWGICGSCEMTVRHHTKPSRVKAHLKKCKKFLAKIAGTAARPTWLDETEAKGAIPRKMSSSMRQPHRQSAAAVAVVKGEHMDGVPPRKRPRPTDEGGDDGDEEGDSNDSNESPRSTQYLLHDMSLSTRACLDVQRWRAELGDRYFAAVDLLTDTGMARAYLVVAVDDRLGWLQWKLQPRAASSTLV</sequence>
<feature type="compositionally biased region" description="Acidic residues" evidence="1">
    <location>
        <begin position="119"/>
        <end position="132"/>
    </location>
</feature>
<evidence type="ECO:0000256" key="1">
    <source>
        <dbReference type="SAM" id="MobiDB-lite"/>
    </source>
</evidence>